<gene>
    <name evidence="2" type="ORF">MIMGU_mgv1a017327mg</name>
</gene>
<keyword evidence="3" id="KW-1185">Reference proteome</keyword>
<dbReference type="Proteomes" id="UP000030748">
    <property type="component" value="Unassembled WGS sequence"/>
</dbReference>
<evidence type="ECO:0000256" key="1">
    <source>
        <dbReference type="SAM" id="Phobius"/>
    </source>
</evidence>
<dbReference type="AlphaFoldDB" id="A0A022RMA2"/>
<reference evidence="2 3" key="1">
    <citation type="journal article" date="2013" name="Proc. Natl. Acad. Sci. U.S.A.">
        <title>Fine-scale variation in meiotic recombination in Mimulus inferred from population shotgun sequencing.</title>
        <authorList>
            <person name="Hellsten U."/>
            <person name="Wright K.M."/>
            <person name="Jenkins J."/>
            <person name="Shu S."/>
            <person name="Yuan Y."/>
            <person name="Wessler S.R."/>
            <person name="Schmutz J."/>
            <person name="Willis J.H."/>
            <person name="Rokhsar D.S."/>
        </authorList>
    </citation>
    <scope>NUCLEOTIDE SEQUENCE [LARGE SCALE GENOMIC DNA]</scope>
    <source>
        <strain evidence="3">cv. DUN x IM62</strain>
    </source>
</reference>
<keyword evidence="1" id="KW-0812">Transmembrane</keyword>
<organism evidence="2 3">
    <name type="scientific">Erythranthe guttata</name>
    <name type="common">Yellow monkey flower</name>
    <name type="synonym">Mimulus guttatus</name>
    <dbReference type="NCBI Taxonomy" id="4155"/>
    <lineage>
        <taxon>Eukaryota</taxon>
        <taxon>Viridiplantae</taxon>
        <taxon>Streptophyta</taxon>
        <taxon>Embryophyta</taxon>
        <taxon>Tracheophyta</taxon>
        <taxon>Spermatophyta</taxon>
        <taxon>Magnoliopsida</taxon>
        <taxon>eudicotyledons</taxon>
        <taxon>Gunneridae</taxon>
        <taxon>Pentapetalae</taxon>
        <taxon>asterids</taxon>
        <taxon>lamiids</taxon>
        <taxon>Lamiales</taxon>
        <taxon>Phrymaceae</taxon>
        <taxon>Erythranthe</taxon>
    </lineage>
</organism>
<proteinExistence type="predicted"/>
<accession>A0A022RMA2</accession>
<evidence type="ECO:0000313" key="2">
    <source>
        <dbReference type="EMBL" id="EYU40898.1"/>
    </source>
</evidence>
<protein>
    <submittedName>
        <fullName evidence="2">Uncharacterized protein</fullName>
    </submittedName>
</protein>
<dbReference type="EMBL" id="KI630371">
    <property type="protein sequence ID" value="EYU40898.1"/>
    <property type="molecule type" value="Genomic_DNA"/>
</dbReference>
<sequence>METGAAMRVHKRLYTHRRGLRTVNLLHSSIFFLSFLIISLRFFYQNPEILSSQRNLILPSPTPMLLNNQSFRPPSKSVPRP</sequence>
<feature type="transmembrane region" description="Helical" evidence="1">
    <location>
        <begin position="25"/>
        <end position="44"/>
    </location>
</feature>
<keyword evidence="1" id="KW-1133">Transmembrane helix</keyword>
<keyword evidence="1" id="KW-0472">Membrane</keyword>
<name>A0A022RMA2_ERYGU</name>
<evidence type="ECO:0000313" key="3">
    <source>
        <dbReference type="Proteomes" id="UP000030748"/>
    </source>
</evidence>